<dbReference type="Gene3D" id="3.90.550.10">
    <property type="entry name" value="Spore Coat Polysaccharide Biosynthesis Protein SpsA, Chain A"/>
    <property type="match status" value="1"/>
</dbReference>
<dbReference type="RefSeq" id="WP_012875356.1">
    <property type="nucleotide sequence ID" value="NC_013525.1"/>
</dbReference>
<reference evidence="3" key="1">
    <citation type="journal article" date="2010" name="Stand. Genomic Sci.">
        <title>Complete genome sequence of 'Thermobaculum terrenum' type strain (YNP1).</title>
        <authorList>
            <person name="Kiss H."/>
            <person name="Cleland D."/>
            <person name="Lapidus A."/>
            <person name="Lucas S."/>
            <person name="Glavina Del Rio T."/>
            <person name="Nolan M."/>
            <person name="Tice H."/>
            <person name="Han C."/>
            <person name="Goodwin L."/>
            <person name="Pitluck S."/>
            <person name="Liolios K."/>
            <person name="Ivanova N."/>
            <person name="Mavromatis K."/>
            <person name="Ovchinnikova G."/>
            <person name="Pati A."/>
            <person name="Chen A."/>
            <person name="Palaniappan K."/>
            <person name="Land M."/>
            <person name="Hauser L."/>
            <person name="Chang Y."/>
            <person name="Jeffries C."/>
            <person name="Lu M."/>
            <person name="Brettin T."/>
            <person name="Detter J."/>
            <person name="Goker M."/>
            <person name="Tindall B."/>
            <person name="Beck B."/>
            <person name="McDermott T."/>
            <person name="Woyke T."/>
            <person name="Bristow J."/>
            <person name="Eisen J."/>
            <person name="Markowitz V."/>
            <person name="Hugenholtz P."/>
            <person name="Kyrpides N."/>
            <person name="Klenk H."/>
            <person name="Cheng J."/>
        </authorList>
    </citation>
    <scope>NUCLEOTIDE SEQUENCE [LARGE SCALE GENOMIC DNA]</scope>
    <source>
        <strain evidence="3">ATCC BAA-798 / YNP1</strain>
    </source>
</reference>
<dbReference type="InterPro" id="IPR029044">
    <property type="entry name" value="Nucleotide-diphossugar_trans"/>
</dbReference>
<dbReference type="EMBL" id="CP001825">
    <property type="protein sequence ID" value="ACZ42321.1"/>
    <property type="molecule type" value="Genomic_DNA"/>
</dbReference>
<sequence length="204" mass="22271">MNSTRVTGIVLAAGLSQRMGQPKQLLKLGSQTLLSQVMLNAIRSKLDQVIVVVSPQIEQQATQILESLDKKVLIVVNTDPVRGISSSIKLGLEEVSEGARGVMVLLGDQPLVSTEIIDKLIDTFDLHPKKIIVPTYNGKDGNPVIFPAESIGDLRTISGDKGAKNIIYNHLDLVIKVEVGDLGSMEDIDTPEDYKNILARFMER</sequence>
<name>D1CC06_THET1</name>
<dbReference type="InterPro" id="IPR025877">
    <property type="entry name" value="MobA-like_NTP_Trfase"/>
</dbReference>
<feature type="domain" description="MobA-like NTP transferase" evidence="1">
    <location>
        <begin position="8"/>
        <end position="170"/>
    </location>
</feature>
<dbReference type="AlphaFoldDB" id="D1CC06"/>
<dbReference type="STRING" id="525904.Tter_1415"/>
<dbReference type="PANTHER" id="PTHR43777">
    <property type="entry name" value="MOLYBDENUM COFACTOR CYTIDYLYLTRANSFERASE"/>
    <property type="match status" value="1"/>
</dbReference>
<dbReference type="GO" id="GO:0016779">
    <property type="term" value="F:nucleotidyltransferase activity"/>
    <property type="evidence" value="ECO:0007669"/>
    <property type="project" value="UniProtKB-ARBA"/>
</dbReference>
<keyword evidence="3" id="KW-1185">Reference proteome</keyword>
<evidence type="ECO:0000259" key="1">
    <source>
        <dbReference type="Pfam" id="PF12804"/>
    </source>
</evidence>
<dbReference type="PANTHER" id="PTHR43777:SF1">
    <property type="entry name" value="MOLYBDENUM COFACTOR CYTIDYLYLTRANSFERASE"/>
    <property type="match status" value="1"/>
</dbReference>
<protein>
    <submittedName>
        <fullName evidence="2">4-diphosphocytidyl-2C-methyl-D-erythritol synthase</fullName>
    </submittedName>
</protein>
<evidence type="ECO:0000313" key="2">
    <source>
        <dbReference type="EMBL" id="ACZ42321.1"/>
    </source>
</evidence>
<dbReference type="KEGG" id="ttr:Tter_1415"/>
<dbReference type="eggNOG" id="COG2068">
    <property type="taxonomic scope" value="Bacteria"/>
</dbReference>
<dbReference type="SUPFAM" id="SSF53448">
    <property type="entry name" value="Nucleotide-diphospho-sugar transferases"/>
    <property type="match status" value="1"/>
</dbReference>
<organism evidence="2 3">
    <name type="scientific">Thermobaculum terrenum (strain ATCC BAA-798 / CCMEE 7001 / YNP1)</name>
    <dbReference type="NCBI Taxonomy" id="525904"/>
    <lineage>
        <taxon>Bacteria</taxon>
        <taxon>Bacillati</taxon>
        <taxon>Chloroflexota</taxon>
        <taxon>Chloroflexia</taxon>
        <taxon>Candidatus Thermobaculales</taxon>
        <taxon>Candidatus Thermobaculaceae</taxon>
        <taxon>Thermobaculum</taxon>
    </lineage>
</organism>
<dbReference type="Proteomes" id="UP000000323">
    <property type="component" value="Chromosome 1"/>
</dbReference>
<proteinExistence type="predicted"/>
<dbReference type="CDD" id="cd04182">
    <property type="entry name" value="GT_2_like_f"/>
    <property type="match status" value="1"/>
</dbReference>
<dbReference type="HOGENOM" id="CLU_061980_2_0_0"/>
<evidence type="ECO:0000313" key="3">
    <source>
        <dbReference type="Proteomes" id="UP000000323"/>
    </source>
</evidence>
<dbReference type="Pfam" id="PF12804">
    <property type="entry name" value="NTP_transf_3"/>
    <property type="match status" value="1"/>
</dbReference>
<accession>D1CC06</accession>
<gene>
    <name evidence="2" type="ordered locus">Tter_1415</name>
</gene>